<sequence length="43" mass="4603">MSASTSDVEERQYQFGGDYVITSAASAGAWISATYPVDLTEAR</sequence>
<accession>A0ZYN5</accession>
<dbReference type="EMBL" id="AM419438">
    <property type="protein sequence ID" value="CAL92444.1"/>
    <property type="molecule type" value="Genomic_DNA"/>
</dbReference>
<dbReference type="RefSeq" id="YP_919049.1">
    <property type="nucleotide sequence ID" value="NC_008695.1"/>
</dbReference>
<name>A0ZYN5_9CAUD</name>
<evidence type="ECO:0000313" key="1">
    <source>
        <dbReference type="EMBL" id="CAL92444.1"/>
    </source>
</evidence>
<reference evidence="1 2" key="1">
    <citation type="journal article" date="2007" name="BMC Genomics">
        <title>Sequence analysis of an Archaeal virus isolated from a hypersaline lake in Inner Mongolia, China.</title>
        <authorList>
            <person name="Pagaling E."/>
            <person name="Haigh R."/>
            <person name="Grant W.D."/>
            <person name="Cowan D.A."/>
            <person name="Jones B.E."/>
            <person name="Ma Y."/>
            <person name="Ventosa A."/>
            <person name="Heaphy S."/>
        </authorList>
    </citation>
    <scope>NUCLEOTIDE SEQUENCE</scope>
</reference>
<protein>
    <submittedName>
        <fullName evidence="1">Uncharacterized protein</fullName>
    </submittedName>
</protein>
<dbReference type="GeneID" id="4606063"/>
<evidence type="ECO:0000313" key="2">
    <source>
        <dbReference type="Proteomes" id="UP000002272"/>
    </source>
</evidence>
<dbReference type="KEGG" id="vg:4606063"/>
<dbReference type="Proteomes" id="UP000002272">
    <property type="component" value="Segment"/>
</dbReference>
<proteinExistence type="predicted"/>
<keyword evidence="2" id="KW-1185">Reference proteome</keyword>
<organism evidence="1 2">
    <name type="scientific">Halorubrum virus BJ1</name>
    <dbReference type="NCBI Taxonomy" id="416419"/>
    <lineage>
        <taxon>Viruses</taxon>
        <taxon>Duplodnaviria</taxon>
        <taxon>Heunggongvirae</taxon>
        <taxon>Uroviricota</taxon>
        <taxon>Caudoviricetes</taxon>
        <taxon>Kirjokansivirales</taxon>
        <taxon>Graaviviridae</taxon>
        <taxon>Beejeyvirus</taxon>
        <taxon>Beejeyvirus bagaejinnorense</taxon>
        <taxon>Beejeyvirus BJ1</taxon>
    </lineage>
</organism>